<accession>A0A9D4F0Z1</accession>
<comment type="caution">
    <text evidence="2">The sequence shown here is derived from an EMBL/GenBank/DDBJ whole genome shotgun (WGS) entry which is preliminary data.</text>
</comment>
<evidence type="ECO:0000313" key="3">
    <source>
        <dbReference type="Proteomes" id="UP000828390"/>
    </source>
</evidence>
<dbReference type="Proteomes" id="UP000828390">
    <property type="component" value="Unassembled WGS sequence"/>
</dbReference>
<gene>
    <name evidence="2" type="ORF">DPMN_167539</name>
</gene>
<evidence type="ECO:0000313" key="2">
    <source>
        <dbReference type="EMBL" id="KAH3789361.1"/>
    </source>
</evidence>
<protein>
    <submittedName>
        <fullName evidence="2">Uncharacterized protein</fullName>
    </submittedName>
</protein>
<sequence>MQTSINEEVFRGAQGLVMGPCMYQFEVNGCSNKELNPHQNPHNFSPKGQIKIPKSALSHIQYTHGYHVCKFQGSSANSVGGNNGQDGRTDGGDNHIIDSKS</sequence>
<feature type="region of interest" description="Disordered" evidence="1">
    <location>
        <begin position="77"/>
        <end position="101"/>
    </location>
</feature>
<keyword evidence="3" id="KW-1185">Reference proteome</keyword>
<feature type="compositionally biased region" description="Basic and acidic residues" evidence="1">
    <location>
        <begin position="87"/>
        <end position="101"/>
    </location>
</feature>
<dbReference type="EMBL" id="JAIWYP010000008">
    <property type="protein sequence ID" value="KAH3789361.1"/>
    <property type="molecule type" value="Genomic_DNA"/>
</dbReference>
<organism evidence="2 3">
    <name type="scientific">Dreissena polymorpha</name>
    <name type="common">Zebra mussel</name>
    <name type="synonym">Mytilus polymorpha</name>
    <dbReference type="NCBI Taxonomy" id="45954"/>
    <lineage>
        <taxon>Eukaryota</taxon>
        <taxon>Metazoa</taxon>
        <taxon>Spiralia</taxon>
        <taxon>Lophotrochozoa</taxon>
        <taxon>Mollusca</taxon>
        <taxon>Bivalvia</taxon>
        <taxon>Autobranchia</taxon>
        <taxon>Heteroconchia</taxon>
        <taxon>Euheterodonta</taxon>
        <taxon>Imparidentia</taxon>
        <taxon>Neoheterodontei</taxon>
        <taxon>Myida</taxon>
        <taxon>Dreissenoidea</taxon>
        <taxon>Dreissenidae</taxon>
        <taxon>Dreissena</taxon>
    </lineage>
</organism>
<reference evidence="2" key="2">
    <citation type="submission" date="2020-11" db="EMBL/GenBank/DDBJ databases">
        <authorList>
            <person name="McCartney M.A."/>
            <person name="Auch B."/>
            <person name="Kono T."/>
            <person name="Mallez S."/>
            <person name="Becker A."/>
            <person name="Gohl D.M."/>
            <person name="Silverstein K.A.T."/>
            <person name="Koren S."/>
            <person name="Bechman K.B."/>
            <person name="Herman A."/>
            <person name="Abrahante J.E."/>
            <person name="Garbe J."/>
        </authorList>
    </citation>
    <scope>NUCLEOTIDE SEQUENCE</scope>
    <source>
        <strain evidence="2">Duluth1</strain>
        <tissue evidence="2">Whole animal</tissue>
    </source>
</reference>
<name>A0A9D4F0Z1_DREPO</name>
<evidence type="ECO:0000256" key="1">
    <source>
        <dbReference type="SAM" id="MobiDB-lite"/>
    </source>
</evidence>
<reference evidence="2" key="1">
    <citation type="journal article" date="2019" name="bioRxiv">
        <title>The Genome of the Zebra Mussel, Dreissena polymorpha: A Resource for Invasive Species Research.</title>
        <authorList>
            <person name="McCartney M.A."/>
            <person name="Auch B."/>
            <person name="Kono T."/>
            <person name="Mallez S."/>
            <person name="Zhang Y."/>
            <person name="Obille A."/>
            <person name="Becker A."/>
            <person name="Abrahante J.E."/>
            <person name="Garbe J."/>
            <person name="Badalamenti J.P."/>
            <person name="Herman A."/>
            <person name="Mangelson H."/>
            <person name="Liachko I."/>
            <person name="Sullivan S."/>
            <person name="Sone E.D."/>
            <person name="Koren S."/>
            <person name="Silverstein K.A.T."/>
            <person name="Beckman K.B."/>
            <person name="Gohl D.M."/>
        </authorList>
    </citation>
    <scope>NUCLEOTIDE SEQUENCE</scope>
    <source>
        <strain evidence="2">Duluth1</strain>
        <tissue evidence="2">Whole animal</tissue>
    </source>
</reference>
<dbReference type="AlphaFoldDB" id="A0A9D4F0Z1"/>
<proteinExistence type="predicted"/>